<dbReference type="AlphaFoldDB" id="A0A565CTQ4"/>
<dbReference type="Proteomes" id="UP000489600">
    <property type="component" value="Unassembled WGS sequence"/>
</dbReference>
<protein>
    <submittedName>
        <fullName evidence="1">Uncharacterized protein</fullName>
    </submittedName>
</protein>
<name>A0A565CTQ4_9BRAS</name>
<gene>
    <name evidence="1" type="ORF">ANE_LOCUS27405</name>
</gene>
<dbReference type="EMBL" id="CABITT030000008">
    <property type="protein sequence ID" value="VVB16961.1"/>
    <property type="molecule type" value="Genomic_DNA"/>
</dbReference>
<accession>A0A565CTQ4</accession>
<sequence>MNAGYFDPFMFLNIMRGEDVKMETLRSQTNHYNKSRQRSIGTISLQGRRRAGKLTTCLFVKTRIGENLLVL</sequence>
<comment type="caution">
    <text evidence="1">The sequence shown here is derived from an EMBL/GenBank/DDBJ whole genome shotgun (WGS) entry which is preliminary data.</text>
</comment>
<reference evidence="1" key="1">
    <citation type="submission" date="2019-07" db="EMBL/GenBank/DDBJ databases">
        <authorList>
            <person name="Dittberner H."/>
        </authorList>
    </citation>
    <scope>NUCLEOTIDE SEQUENCE [LARGE SCALE GENOMIC DNA]</scope>
</reference>
<evidence type="ECO:0000313" key="1">
    <source>
        <dbReference type="EMBL" id="VVB16961.1"/>
    </source>
</evidence>
<keyword evidence="2" id="KW-1185">Reference proteome</keyword>
<evidence type="ECO:0000313" key="2">
    <source>
        <dbReference type="Proteomes" id="UP000489600"/>
    </source>
</evidence>
<proteinExistence type="predicted"/>
<organism evidence="1 2">
    <name type="scientific">Arabis nemorensis</name>
    <dbReference type="NCBI Taxonomy" id="586526"/>
    <lineage>
        <taxon>Eukaryota</taxon>
        <taxon>Viridiplantae</taxon>
        <taxon>Streptophyta</taxon>
        <taxon>Embryophyta</taxon>
        <taxon>Tracheophyta</taxon>
        <taxon>Spermatophyta</taxon>
        <taxon>Magnoliopsida</taxon>
        <taxon>eudicotyledons</taxon>
        <taxon>Gunneridae</taxon>
        <taxon>Pentapetalae</taxon>
        <taxon>rosids</taxon>
        <taxon>malvids</taxon>
        <taxon>Brassicales</taxon>
        <taxon>Brassicaceae</taxon>
        <taxon>Arabideae</taxon>
        <taxon>Arabis</taxon>
    </lineage>
</organism>